<comment type="caution">
    <text evidence="11">The sequence shown here is derived from an EMBL/GenBank/DDBJ whole genome shotgun (WGS) entry which is preliminary data.</text>
</comment>
<keyword evidence="5" id="KW-0012">Acyltransferase</keyword>
<evidence type="ECO:0000256" key="1">
    <source>
        <dbReference type="ARBA" id="ARBA00022450"/>
    </source>
</evidence>
<evidence type="ECO:0000256" key="5">
    <source>
        <dbReference type="ARBA" id="ARBA00023315"/>
    </source>
</evidence>
<dbReference type="InterPro" id="IPR013968">
    <property type="entry name" value="PKS_KR"/>
</dbReference>
<dbReference type="SMART" id="SM00822">
    <property type="entry name" value="PKS_KR"/>
    <property type="match status" value="1"/>
</dbReference>
<dbReference type="InterPro" id="IPR016039">
    <property type="entry name" value="Thiolase-like"/>
</dbReference>
<dbReference type="Pfam" id="PF00698">
    <property type="entry name" value="Acyl_transf_1"/>
    <property type="match status" value="1"/>
</dbReference>
<dbReference type="SMART" id="SM00829">
    <property type="entry name" value="PKS_ER"/>
    <property type="match status" value="1"/>
</dbReference>
<dbReference type="EMBL" id="JADBDY010000001">
    <property type="protein sequence ID" value="MBE1459595.1"/>
    <property type="molecule type" value="Genomic_DNA"/>
</dbReference>
<feature type="domain" description="PKS/mFAS DH" evidence="10">
    <location>
        <begin position="780"/>
        <end position="1064"/>
    </location>
</feature>
<dbReference type="InterPro" id="IPR014031">
    <property type="entry name" value="Ketoacyl_synth_C"/>
</dbReference>
<dbReference type="Gene3D" id="3.10.129.110">
    <property type="entry name" value="Polyketide synthase dehydratase"/>
    <property type="match status" value="1"/>
</dbReference>
<dbReference type="Gene3D" id="3.40.50.720">
    <property type="entry name" value="NAD(P)-binding Rossmann-like Domain"/>
    <property type="match status" value="1"/>
</dbReference>
<dbReference type="SMART" id="SM00823">
    <property type="entry name" value="PKS_PP"/>
    <property type="match status" value="1"/>
</dbReference>
<feature type="region of interest" description="Disordered" evidence="7">
    <location>
        <begin position="1750"/>
        <end position="1771"/>
    </location>
</feature>
<feature type="region of interest" description="Disordered" evidence="7">
    <location>
        <begin position="1997"/>
        <end position="2016"/>
    </location>
</feature>
<evidence type="ECO:0000259" key="10">
    <source>
        <dbReference type="PROSITE" id="PS52019"/>
    </source>
</evidence>
<feature type="active site" description="Proton acceptor; for dehydratase activity" evidence="6">
    <location>
        <position position="812"/>
    </location>
</feature>
<name>A0ABR9HKP2_9ACTN</name>
<evidence type="ECO:0000256" key="3">
    <source>
        <dbReference type="ARBA" id="ARBA00022679"/>
    </source>
</evidence>
<evidence type="ECO:0000256" key="4">
    <source>
        <dbReference type="ARBA" id="ARBA00023268"/>
    </source>
</evidence>
<feature type="region of interest" description="N-terminal hotdog fold" evidence="6">
    <location>
        <begin position="780"/>
        <end position="902"/>
    </location>
</feature>
<proteinExistence type="predicted"/>
<dbReference type="SMART" id="SM00826">
    <property type="entry name" value="PKS_DH"/>
    <property type="match status" value="1"/>
</dbReference>
<dbReference type="SMART" id="SM00825">
    <property type="entry name" value="PKS_KS"/>
    <property type="match status" value="1"/>
</dbReference>
<dbReference type="InterPro" id="IPR006162">
    <property type="entry name" value="Ppantetheine_attach_site"/>
</dbReference>
<dbReference type="InterPro" id="IPR020807">
    <property type="entry name" value="PKS_DH"/>
</dbReference>
<evidence type="ECO:0000256" key="6">
    <source>
        <dbReference type="PROSITE-ProRule" id="PRU01363"/>
    </source>
</evidence>
<feature type="region of interest" description="C-terminal hotdog fold" evidence="6">
    <location>
        <begin position="917"/>
        <end position="1064"/>
    </location>
</feature>
<dbReference type="InterPro" id="IPR049900">
    <property type="entry name" value="PKS_mFAS_DH"/>
</dbReference>
<dbReference type="SUPFAM" id="SSF52151">
    <property type="entry name" value="FabD/lysophospholipase-like"/>
    <property type="match status" value="1"/>
</dbReference>
<reference evidence="11 12" key="1">
    <citation type="submission" date="2020-10" db="EMBL/GenBank/DDBJ databases">
        <title>Sequencing the genomes of 1000 actinobacteria strains.</title>
        <authorList>
            <person name="Klenk H.-P."/>
        </authorList>
    </citation>
    <scope>NUCLEOTIDE SEQUENCE [LARGE SCALE GENOMIC DNA]</scope>
    <source>
        <strain evidence="11 12">DSM 45157</strain>
    </source>
</reference>
<keyword evidence="4" id="KW-0511">Multifunctional enzyme</keyword>
<dbReference type="InterPro" id="IPR020806">
    <property type="entry name" value="PKS_PP-bd"/>
</dbReference>
<dbReference type="CDD" id="cd05195">
    <property type="entry name" value="enoyl_red"/>
    <property type="match status" value="1"/>
</dbReference>
<dbReference type="Proteomes" id="UP000598217">
    <property type="component" value="Unassembled WGS sequence"/>
</dbReference>
<dbReference type="PROSITE" id="PS52019">
    <property type="entry name" value="PKS_MFAS_DH"/>
    <property type="match status" value="1"/>
</dbReference>
<feature type="domain" description="Ketosynthase family 3 (KS3)" evidence="9">
    <location>
        <begin position="1"/>
        <end position="305"/>
    </location>
</feature>
<dbReference type="InterPro" id="IPR049552">
    <property type="entry name" value="PKS_DH_N"/>
</dbReference>
<keyword evidence="12" id="KW-1185">Reference proteome</keyword>
<feature type="active site" description="Proton donor; for dehydratase activity" evidence="6">
    <location>
        <position position="976"/>
    </location>
</feature>
<keyword evidence="1" id="KW-0596">Phosphopantetheine</keyword>
<dbReference type="Pfam" id="PF02801">
    <property type="entry name" value="Ketoacyl-synt_C"/>
    <property type="match status" value="1"/>
</dbReference>
<evidence type="ECO:0000313" key="12">
    <source>
        <dbReference type="Proteomes" id="UP000598217"/>
    </source>
</evidence>
<dbReference type="InterPro" id="IPR020841">
    <property type="entry name" value="PKS_Beta-ketoAc_synthase_dom"/>
</dbReference>
<keyword evidence="3 11" id="KW-0808">Transferase</keyword>
<dbReference type="InterPro" id="IPR050091">
    <property type="entry name" value="PKS_NRPS_Biosynth_Enz"/>
</dbReference>
<dbReference type="InterPro" id="IPR009081">
    <property type="entry name" value="PP-bd_ACP"/>
</dbReference>
<dbReference type="GO" id="GO:0016740">
    <property type="term" value="F:transferase activity"/>
    <property type="evidence" value="ECO:0007669"/>
    <property type="project" value="UniProtKB-KW"/>
</dbReference>
<evidence type="ECO:0000256" key="2">
    <source>
        <dbReference type="ARBA" id="ARBA00022553"/>
    </source>
</evidence>
<dbReference type="InterPro" id="IPR042104">
    <property type="entry name" value="PKS_dehydratase_sf"/>
</dbReference>
<dbReference type="InterPro" id="IPR055123">
    <property type="entry name" value="SpnB-like_Rossmann"/>
</dbReference>
<dbReference type="InterPro" id="IPR032821">
    <property type="entry name" value="PKS_assoc"/>
</dbReference>
<dbReference type="SUPFAM" id="SSF51735">
    <property type="entry name" value="NAD(P)-binding Rossmann-fold domains"/>
    <property type="match status" value="3"/>
</dbReference>
<dbReference type="SUPFAM" id="SSF55048">
    <property type="entry name" value="Probable ACP-binding domain of malonyl-CoA ACP transacylase"/>
    <property type="match status" value="1"/>
</dbReference>
<dbReference type="InterPro" id="IPR016036">
    <property type="entry name" value="Malonyl_transacylase_ACP-bd"/>
</dbReference>
<dbReference type="InterPro" id="IPR014030">
    <property type="entry name" value="Ketoacyl_synth_N"/>
</dbReference>
<dbReference type="InterPro" id="IPR057326">
    <property type="entry name" value="KR_dom"/>
</dbReference>
<dbReference type="PROSITE" id="PS50075">
    <property type="entry name" value="CARRIER"/>
    <property type="match status" value="1"/>
</dbReference>
<dbReference type="Pfam" id="PF22953">
    <property type="entry name" value="SpnB_Rossmann"/>
    <property type="match status" value="1"/>
</dbReference>
<feature type="region of interest" description="Disordered" evidence="7">
    <location>
        <begin position="1810"/>
        <end position="1878"/>
    </location>
</feature>
<dbReference type="SUPFAM" id="SSF53901">
    <property type="entry name" value="Thiolase-like"/>
    <property type="match status" value="2"/>
</dbReference>
<dbReference type="Gene3D" id="3.40.366.10">
    <property type="entry name" value="Malonyl-Coenzyme A Acyl Carrier Protein, domain 2"/>
    <property type="match status" value="1"/>
</dbReference>
<dbReference type="InterPro" id="IPR036291">
    <property type="entry name" value="NAD(P)-bd_dom_sf"/>
</dbReference>
<dbReference type="InterPro" id="IPR020843">
    <property type="entry name" value="ER"/>
</dbReference>
<dbReference type="InterPro" id="IPR001227">
    <property type="entry name" value="Ac_transferase_dom_sf"/>
</dbReference>
<evidence type="ECO:0000259" key="9">
    <source>
        <dbReference type="PROSITE" id="PS52004"/>
    </source>
</evidence>
<evidence type="ECO:0000259" key="8">
    <source>
        <dbReference type="PROSITE" id="PS50075"/>
    </source>
</evidence>
<keyword evidence="2" id="KW-0597">Phosphoprotein</keyword>
<evidence type="ECO:0000313" key="11">
    <source>
        <dbReference type="EMBL" id="MBE1459595.1"/>
    </source>
</evidence>
<sequence>MFVGAIGSDYALVHDRGGLGPIGHHTLTGTHRGMIANRLSHTLGLRGPSLTVDSGQSSSLVSVQMAMESLRRGESEAALAGGVNLVLVPESTESVARFGGLSPDARCHTFDSRANGYVRGEGGVLVVLKTLAGALADGDRIHAVLHGGAVGHSSPGDLLTRPTVEGQEEVIRRAYADAGKDTDQVAYVELHGTGTPVGDPVEAAALGGVFGRGGREPLRVGSVKTNIGHLEGAAGIVGLLKTVLSLEHQLIPRNLNYAEPNPRIDLDGWGLSVQTRREPWPRHAPLAGVSSFGMGGTNCHLVLGPAPAADRAAREPVAVRSQDPVPWVLSARSAEALRAQASALHAHVSAHPGVDARDIGLSLVTTRDVFEHRAVVFAPGDESQDLESVRLEGRTGAGSGTSGAVMVFSGQDGQWEGMARDLLDGEGLLAEVFTRRLRSCERALEPYTDWSVSAVLRGESGAPSLRGESASADVVQPVMWAVMVSLARVWEALGVEPGAVVGDAQGEPAAACVAGALSLEEAARVVALRGRAVTSLSAGTGTAALGISAEEAERMVSTVPDLHVSAVNGPESVVVAGGPGAVDEAVRRCSARGVSAEVTNVDHTCHPGQVDRVRGWVAEHLGAVRCRTPEVPFYSTLVGARIGADGPALDTDYWHDALREPVLLAPAVDALIADGHRVLIEVAPAPVLSRELRGALDRAGVSGHVLETLRRGSGDHAQLLGAAARAFTAGVDVDWTALFEGTGAHRTDLPTYQFQRERFWPPTTAAPASAAPGPDRTPEEDLLGPEGLELADGRTVFTGTIDGVRHPWTLEHRLLDRTLLPGTAMLTLVLRAAAAVGAPFVDELALEAPLVLSGGRSTSVQVTVEAPDARGGREVTVHSRGQGQGGWVRHARGSLGPEAFAPGGGVERDRPLFEGRAADFDPEEGYARLGRRGYDHGELFRGLREVRYREEALLARVALPEDARTSPTGARSALLDSALHAVLLFGAERDGTMVVPRAWNGVRVREEGAGPAASVADGVPTELFVTLEPLGSGRYRLGARDGDGRSVLEVDELVLRPVGAGDLPTSPDEEPGRYRLRWEQLRGPLAQTEVPAGVATMDVLESPAPVPAVVYAELPAPVVYADQDPVPTAAYQGLESALETVRTWLADERTAHSRLALVTWRSVATSGGDRLSGLAAAPVWGLLRSIQREHPGRLVLVDSDGSEESHRVLAAAVGSGEPQTALRCGRVLVPRLAESADEEMFVPPAASWSLDPGAVGAGGTVAPLPAPGAATPLGTHQVRVAVRAVGLNREDATAPGTGARARTWSEGAGLVLETGAGVDDLAPGDRVTGLFEGGFSPLAVTDRRVLVRIPQDWSYEDAAAVPLDHLTAYHALVDLAAIRPGESVLIHSAAEGTGLAAVQLARQMGARVFGTAPQQTWPDLADFGLGEEHLAPSHTSGFDHRLRAANGGRGLDAVLHTLPEEFLDPSLGLLRSPADGAGVGGRLVHVAATGHREDSQVAESHPGRGYHALDLADTGPERIERMLHRIMELFSSGALRLGPVTSYDVRDVREALDVLRPGGTTGKVVLTLPAPFPQEGTVLVTGRAGRLGHRVARHLVTGYGVRHLLLVHPEGAAALGQDERTAELRALGARVSVRACDLADRTELERLLAEVPQEHPLRAVVHTAGADPQSPGERSGEELFRTRAQESWNLHELTSGLDLASFVVFSSSAGTLGTPGRSGQAAVDVFHEALAHRRRGFSLPALSLAWGPWSGSGEAPRPPDGRGARGPAPELLVPMPADRALAQLDAALYLERDALVCALTDPGRVHGVPLLSGLASGPDGPVGSRAPEPEAVHPQAPRPRVPDGSATGAPGTGDPSGTEQDPGARPPAGAERLAGLTPPERERLVLAGVRAHTADVLGHTDADGGGVPPERPFRELGMESMDGVELCERLEDDWGTRLPDTAVFDHPTPVSLARFVLDLLFPRSTGGTEAEEEVQALGAGTAEHIDGMDVNDLLKLALGPGEPRPDGGQETADGYR</sequence>
<dbReference type="SMART" id="SM01294">
    <property type="entry name" value="PKS_PP_betabranch"/>
    <property type="match status" value="1"/>
</dbReference>
<dbReference type="PROSITE" id="PS52004">
    <property type="entry name" value="KS3_2"/>
    <property type="match status" value="1"/>
</dbReference>
<dbReference type="Pfam" id="PF00550">
    <property type="entry name" value="PP-binding"/>
    <property type="match status" value="1"/>
</dbReference>
<accession>A0ABR9HKP2</accession>
<dbReference type="PANTHER" id="PTHR43775:SF51">
    <property type="entry name" value="INACTIVE PHENOLPHTHIOCEROL SYNTHESIS POLYKETIDE SYNTHASE TYPE I PKS1-RELATED"/>
    <property type="match status" value="1"/>
</dbReference>
<dbReference type="Pfam" id="PF21089">
    <property type="entry name" value="PKS_DH_N"/>
    <property type="match status" value="1"/>
</dbReference>
<dbReference type="CDD" id="cd00833">
    <property type="entry name" value="PKS"/>
    <property type="match status" value="1"/>
</dbReference>
<dbReference type="SUPFAM" id="SSF50129">
    <property type="entry name" value="GroES-like"/>
    <property type="match status" value="1"/>
</dbReference>
<dbReference type="InterPro" id="IPR016035">
    <property type="entry name" value="Acyl_Trfase/lysoPLipase"/>
</dbReference>
<organism evidence="11 12">
    <name type="scientific">Nocardiopsis terrae</name>
    <dbReference type="NCBI Taxonomy" id="372655"/>
    <lineage>
        <taxon>Bacteria</taxon>
        <taxon>Bacillati</taxon>
        <taxon>Actinomycetota</taxon>
        <taxon>Actinomycetes</taxon>
        <taxon>Streptosporangiales</taxon>
        <taxon>Nocardiopsidaceae</taxon>
        <taxon>Nocardiopsis</taxon>
    </lineage>
</organism>
<dbReference type="InterPro" id="IPR036736">
    <property type="entry name" value="ACP-like_sf"/>
</dbReference>
<dbReference type="Gene3D" id="3.40.47.10">
    <property type="match status" value="1"/>
</dbReference>
<dbReference type="Pfam" id="PF08659">
    <property type="entry name" value="KR"/>
    <property type="match status" value="1"/>
</dbReference>
<dbReference type="InterPro" id="IPR014043">
    <property type="entry name" value="Acyl_transferase_dom"/>
</dbReference>
<feature type="compositionally biased region" description="Basic and acidic residues" evidence="7">
    <location>
        <begin position="2003"/>
        <end position="2016"/>
    </location>
</feature>
<dbReference type="SMART" id="SM00827">
    <property type="entry name" value="PKS_AT"/>
    <property type="match status" value="1"/>
</dbReference>
<dbReference type="Pfam" id="PF14765">
    <property type="entry name" value="PS-DH"/>
    <property type="match status" value="1"/>
</dbReference>
<dbReference type="PROSITE" id="PS00012">
    <property type="entry name" value="PHOSPHOPANTETHEINE"/>
    <property type="match status" value="1"/>
</dbReference>
<dbReference type="PANTHER" id="PTHR43775">
    <property type="entry name" value="FATTY ACID SYNTHASE"/>
    <property type="match status" value="1"/>
</dbReference>
<dbReference type="Gene3D" id="3.30.70.3290">
    <property type="match status" value="1"/>
</dbReference>
<dbReference type="InterPro" id="IPR049551">
    <property type="entry name" value="PKS_DH_C"/>
</dbReference>
<dbReference type="Pfam" id="PF00109">
    <property type="entry name" value="ketoacyl-synt"/>
    <property type="match status" value="1"/>
</dbReference>
<dbReference type="Pfam" id="PF13602">
    <property type="entry name" value="ADH_zinc_N_2"/>
    <property type="match status" value="1"/>
</dbReference>
<feature type="domain" description="Carrier" evidence="8">
    <location>
        <begin position="1883"/>
        <end position="1960"/>
    </location>
</feature>
<dbReference type="SUPFAM" id="SSF47336">
    <property type="entry name" value="ACP-like"/>
    <property type="match status" value="1"/>
</dbReference>
<dbReference type="Pfam" id="PF16197">
    <property type="entry name" value="KAsynt_C_assoc"/>
    <property type="match status" value="1"/>
</dbReference>
<evidence type="ECO:0000256" key="7">
    <source>
        <dbReference type="SAM" id="MobiDB-lite"/>
    </source>
</evidence>
<dbReference type="Gene3D" id="1.10.1200.10">
    <property type="entry name" value="ACP-like"/>
    <property type="match status" value="1"/>
</dbReference>
<dbReference type="InterPro" id="IPR011032">
    <property type="entry name" value="GroES-like_sf"/>
</dbReference>
<gene>
    <name evidence="11" type="ORF">H4W79_003809</name>
</gene>
<protein>
    <submittedName>
        <fullName evidence="11">Acyl transferase domain-containing protein/acyl carrier protein</fullName>
    </submittedName>
</protein>
<dbReference type="Gene3D" id="3.90.180.10">
    <property type="entry name" value="Medium-chain alcohol dehydrogenases, catalytic domain"/>
    <property type="match status" value="1"/>
</dbReference>
<dbReference type="Gene3D" id="3.40.50.11460">
    <property type="match status" value="1"/>
</dbReference>